<protein>
    <submittedName>
        <fullName evidence="2">Uncharacterized protein</fullName>
    </submittedName>
</protein>
<feature type="region of interest" description="Disordered" evidence="1">
    <location>
        <begin position="1"/>
        <end position="28"/>
    </location>
</feature>
<organism evidence="2 3">
    <name type="scientific">Fusarium mexicanum</name>
    <dbReference type="NCBI Taxonomy" id="751941"/>
    <lineage>
        <taxon>Eukaryota</taxon>
        <taxon>Fungi</taxon>
        <taxon>Dikarya</taxon>
        <taxon>Ascomycota</taxon>
        <taxon>Pezizomycotina</taxon>
        <taxon>Sordariomycetes</taxon>
        <taxon>Hypocreomycetidae</taxon>
        <taxon>Hypocreales</taxon>
        <taxon>Nectriaceae</taxon>
        <taxon>Fusarium</taxon>
        <taxon>Fusarium fujikuroi species complex</taxon>
    </lineage>
</organism>
<accession>A0A8H5JLT1</accession>
<gene>
    <name evidence="2" type="ORF">FMEXI_985</name>
</gene>
<feature type="compositionally biased region" description="Polar residues" evidence="1">
    <location>
        <begin position="67"/>
        <end position="88"/>
    </location>
</feature>
<sequence length="395" mass="44345">MKVVKSKTAKSSETKMSRRDTVMSHSGEKQALETAMWTMQVQPSIDATCEPIENELGDERSVATWENWTESSESGDTAIDDSSPSGTNHDAIDKLPPSSQHSIAELLNPHPTRSLNTTLLQDCITSYPKLFNESYLRVGSLSLAERRMLEPLKLKGLKWRWHPFMDVRNTHRGDVCVRTMDNDVFIRMMNQYPSITFRESRQKGKSNAPRDLAKIENKPDFSEIEIWGGRVLVWCIVGTTCWYDRHGMGEAYRECFIKYFPKVGIQGVLTFEQRKARPTFDPAWLFPPIDLRVFGFEIDNDITVSAGQYKFTPNTNTIITLRPFAEEPSETKICLVKGIFQNGSNKSDVIVTASRWKNVVLGSDTVTSGGKAVGLNWGLGGGGLAVANLILIEDL</sequence>
<dbReference type="AlphaFoldDB" id="A0A8H5JLT1"/>
<dbReference type="EMBL" id="JAAOAM010000024">
    <property type="protein sequence ID" value="KAF5556931.1"/>
    <property type="molecule type" value="Genomic_DNA"/>
</dbReference>
<reference evidence="2 3" key="1">
    <citation type="submission" date="2020-05" db="EMBL/GenBank/DDBJ databases">
        <title>Identification and distribution of gene clusters putatively required for synthesis of sphingolipid metabolism inhibitors in phylogenetically diverse species of the filamentous fungus Fusarium.</title>
        <authorList>
            <person name="Kim H.-S."/>
            <person name="Busman M."/>
            <person name="Brown D.W."/>
            <person name="Divon H."/>
            <person name="Uhlig S."/>
            <person name="Proctor R.H."/>
        </authorList>
    </citation>
    <scope>NUCLEOTIDE SEQUENCE [LARGE SCALE GENOMIC DNA]</scope>
    <source>
        <strain evidence="2 3">NRRL 53147</strain>
    </source>
</reference>
<dbReference type="Proteomes" id="UP000522262">
    <property type="component" value="Unassembled WGS sequence"/>
</dbReference>
<proteinExistence type="predicted"/>
<name>A0A8H5JLT1_9HYPO</name>
<feature type="region of interest" description="Disordered" evidence="1">
    <location>
        <begin position="67"/>
        <end position="92"/>
    </location>
</feature>
<feature type="compositionally biased region" description="Basic and acidic residues" evidence="1">
    <location>
        <begin position="10"/>
        <end position="28"/>
    </location>
</feature>
<evidence type="ECO:0000313" key="3">
    <source>
        <dbReference type="Proteomes" id="UP000522262"/>
    </source>
</evidence>
<keyword evidence="3" id="KW-1185">Reference proteome</keyword>
<evidence type="ECO:0000313" key="2">
    <source>
        <dbReference type="EMBL" id="KAF5556931.1"/>
    </source>
</evidence>
<comment type="caution">
    <text evidence="2">The sequence shown here is derived from an EMBL/GenBank/DDBJ whole genome shotgun (WGS) entry which is preliminary data.</text>
</comment>
<evidence type="ECO:0000256" key="1">
    <source>
        <dbReference type="SAM" id="MobiDB-lite"/>
    </source>
</evidence>